<keyword evidence="2" id="KW-1133">Transmembrane helix</keyword>
<keyword evidence="1" id="KW-0479">Metal-binding</keyword>
<dbReference type="InterPro" id="IPR023616">
    <property type="entry name" value="Cyt_c_oxase-like_su1_dom"/>
</dbReference>
<dbReference type="InterPro" id="IPR036927">
    <property type="entry name" value="Cyt_c_oxase-like_su1_sf"/>
</dbReference>
<sequence length="248" mass="29445">IGFWIQPFAFLLIAKSIFLRSNFWNYYEKNIFYINLMNKESPIKNMSFFFNKKKLVEINAYDESLSFFNFFIDNEELETNFFYKILIPINFYFFNFFNYFSESFFFIFYNANWYKRKKIFFNKCSNRVLTSAGWAFITPMSSNLKYTGAGAQDLLAISVLIAGISTTMSFTNLLLTKRILGANYFKNRRILIPFITIALLLTLRMLAVVTPVLAAGGIMIMLDRHWNTFFFDYNYGGDPILFQHLFWF</sequence>
<feature type="non-terminal residue" evidence="4">
    <location>
        <position position="1"/>
    </location>
</feature>
<keyword evidence="1" id="KW-0249">Electron transport</keyword>
<evidence type="ECO:0000313" key="4">
    <source>
        <dbReference type="EMBL" id="ACP43514.1"/>
    </source>
</evidence>
<dbReference type="GO" id="GO:0015990">
    <property type="term" value="P:electron transport coupled proton transport"/>
    <property type="evidence" value="ECO:0007669"/>
    <property type="project" value="TreeGrafter"/>
</dbReference>
<dbReference type="GO" id="GO:0020037">
    <property type="term" value="F:heme binding"/>
    <property type="evidence" value="ECO:0007669"/>
    <property type="project" value="InterPro"/>
</dbReference>
<keyword evidence="1 2" id="KW-0812">Transmembrane</keyword>
<comment type="similarity">
    <text evidence="1">Belongs to the heme-copper respiratory oxidase family.</text>
</comment>
<feature type="non-terminal residue" evidence="4">
    <location>
        <position position="248"/>
    </location>
</feature>
<dbReference type="EMBL" id="FJ905157">
    <property type="protein sequence ID" value="ACP43514.1"/>
    <property type="molecule type" value="Genomic_DNA"/>
</dbReference>
<proteinExistence type="inferred from homology"/>
<dbReference type="GO" id="GO:0005743">
    <property type="term" value="C:mitochondrial inner membrane"/>
    <property type="evidence" value="ECO:0007669"/>
    <property type="project" value="UniProtKB-SubCell"/>
</dbReference>
<keyword evidence="1" id="KW-0408">Iron</keyword>
<feature type="transmembrane region" description="Helical" evidence="2">
    <location>
        <begin position="124"/>
        <end position="142"/>
    </location>
</feature>
<comment type="function">
    <text evidence="1">Component of the cytochrome c oxidase, the last enzyme in the mitochondrial electron transport chain which drives oxidative phosphorylation. The respiratory chain contains 3 multisubunit complexes succinate dehydrogenase (complex II, CII), ubiquinol-cytochrome c oxidoreductase (cytochrome b-c1 complex, complex III, CIII) and cytochrome c oxidase (complex IV, CIV), that cooperate to transfer electrons derived from NADH and succinate to molecular oxygen, creating an electrochemical gradient over the inner membrane that drives transmembrane transport and the ATP synthase. Cytochrome c oxidase is the component of the respiratory chain that catalyzes the reduction of oxygen to water. Electrons originating from reduced cytochrome c in the intermembrane space (IMS) are transferred via the dinuclear copper A center (CU(A)) of subunit 2 and heme A of subunit 1 to the active site in subunit 1, a binuclear center (BNC) formed by heme A3 and copper B (CU(B)). The BNC reduces molecular oxygen to 2 water molecules using 4 electrons from cytochrome c in the IMS and 4 protons from the mitochondrial matrix.</text>
</comment>
<dbReference type="PANTHER" id="PTHR10422">
    <property type="entry name" value="CYTOCHROME C OXIDASE SUBUNIT 1"/>
    <property type="match status" value="1"/>
</dbReference>
<reference evidence="4" key="1">
    <citation type="journal article" date="2010" name="Syst. Biodivers.">
        <title>Comparative analysis of the mitochondrial cytochrome c oxidase subunit I (COI) gene in ciliates (Alveolata, Ciliophora) and evaluation of its suitability as a biodiversity marker.</title>
        <authorList>
            <person name="Strueder-Kypke M.C."/>
            <person name="Lynn D.H."/>
        </authorList>
    </citation>
    <scope>NUCLEOTIDE SEQUENCE</scope>
    <source>
        <strain evidence="4">NAS-uniden-spec-01</strain>
    </source>
</reference>
<dbReference type="Gene3D" id="1.20.210.10">
    <property type="entry name" value="Cytochrome c oxidase-like, subunit I domain"/>
    <property type="match status" value="1"/>
</dbReference>
<feature type="transmembrane region" description="Helical" evidence="2">
    <location>
        <begin position="196"/>
        <end position="222"/>
    </location>
</feature>
<keyword evidence="1" id="KW-0999">Mitochondrion inner membrane</keyword>
<dbReference type="GO" id="GO:0046872">
    <property type="term" value="F:metal ion binding"/>
    <property type="evidence" value="ECO:0007669"/>
    <property type="project" value="UniProtKB-KW"/>
</dbReference>
<dbReference type="PANTHER" id="PTHR10422:SF18">
    <property type="entry name" value="CYTOCHROME C OXIDASE SUBUNIT 1"/>
    <property type="match status" value="1"/>
</dbReference>
<gene>
    <name evidence="4" type="primary">cox1</name>
</gene>
<protein>
    <recommendedName>
        <fullName evidence="1">Cytochrome c oxidase subunit 1</fullName>
        <ecNumber evidence="1">7.1.1.9</ecNumber>
    </recommendedName>
</protein>
<comment type="subcellular location">
    <subcellularLocation>
        <location evidence="1">Mitochondrion inner membrane</location>
        <topology evidence="1">Multi-pass membrane protein</topology>
    </subcellularLocation>
</comment>
<dbReference type="GO" id="GO:0004129">
    <property type="term" value="F:cytochrome-c oxidase activity"/>
    <property type="evidence" value="ECO:0007669"/>
    <property type="project" value="UniProtKB-EC"/>
</dbReference>
<keyword evidence="1" id="KW-0813">Transport</keyword>
<feature type="domain" description="Cytochrome oxidase subunit I profile" evidence="3">
    <location>
        <begin position="1"/>
        <end position="248"/>
    </location>
</feature>
<dbReference type="PROSITE" id="PS50855">
    <property type="entry name" value="COX1"/>
    <property type="match status" value="1"/>
</dbReference>
<comment type="catalytic activity">
    <reaction evidence="1">
        <text>4 Fe(II)-[cytochrome c] + O2 + 8 H(+)(in) = 4 Fe(III)-[cytochrome c] + 2 H2O + 4 H(+)(out)</text>
        <dbReference type="Rhea" id="RHEA:11436"/>
        <dbReference type="Rhea" id="RHEA-COMP:10350"/>
        <dbReference type="Rhea" id="RHEA-COMP:14399"/>
        <dbReference type="ChEBI" id="CHEBI:15377"/>
        <dbReference type="ChEBI" id="CHEBI:15378"/>
        <dbReference type="ChEBI" id="CHEBI:15379"/>
        <dbReference type="ChEBI" id="CHEBI:29033"/>
        <dbReference type="ChEBI" id="CHEBI:29034"/>
        <dbReference type="EC" id="7.1.1.9"/>
    </reaction>
</comment>
<keyword evidence="1 2" id="KW-0472">Membrane</keyword>
<feature type="transmembrane region" description="Helical" evidence="2">
    <location>
        <begin position="91"/>
        <end position="112"/>
    </location>
</feature>
<dbReference type="EC" id="7.1.1.9" evidence="1"/>
<name>D5G2C2_9CILI</name>
<dbReference type="PRINTS" id="PR01165">
    <property type="entry name" value="CYCOXIDASEI"/>
</dbReference>
<keyword evidence="1" id="KW-0186">Copper</keyword>
<comment type="pathway">
    <text evidence="1">Energy metabolism; oxidative phosphorylation.</text>
</comment>
<dbReference type="SUPFAM" id="SSF81442">
    <property type="entry name" value="Cytochrome c oxidase subunit I-like"/>
    <property type="match status" value="1"/>
</dbReference>
<geneLocation type="mitochondrion" evidence="4"/>
<dbReference type="UniPathway" id="UPA00705"/>
<dbReference type="GO" id="GO:0006123">
    <property type="term" value="P:mitochondrial electron transport, cytochrome c to oxygen"/>
    <property type="evidence" value="ECO:0007669"/>
    <property type="project" value="TreeGrafter"/>
</dbReference>
<evidence type="ECO:0000256" key="1">
    <source>
        <dbReference type="RuleBase" id="RU000369"/>
    </source>
</evidence>
<keyword evidence="1" id="KW-0679">Respiratory chain</keyword>
<accession>D5G2C2</accession>
<organism evidence="4">
    <name type="scientific">Nassophorea sp. BOLD:AAO8209</name>
    <dbReference type="NCBI Taxonomy" id="638347"/>
    <lineage>
        <taxon>Eukaryota</taxon>
        <taxon>Sar</taxon>
        <taxon>Alveolata</taxon>
        <taxon>Ciliophora</taxon>
        <taxon>Intramacronucleata</taxon>
        <taxon>Nassophorea</taxon>
    </lineage>
</organism>
<evidence type="ECO:0000256" key="2">
    <source>
        <dbReference type="SAM" id="Phobius"/>
    </source>
</evidence>
<dbReference type="Pfam" id="PF00115">
    <property type="entry name" value="COX1"/>
    <property type="match status" value="1"/>
</dbReference>
<keyword evidence="1 4" id="KW-0496">Mitochondrion</keyword>
<evidence type="ECO:0000259" key="3">
    <source>
        <dbReference type="PROSITE" id="PS50855"/>
    </source>
</evidence>
<keyword evidence="1" id="KW-0349">Heme</keyword>
<dbReference type="InterPro" id="IPR000883">
    <property type="entry name" value="Cyt_C_Oxase_1"/>
</dbReference>
<feature type="transmembrane region" description="Helical" evidence="2">
    <location>
        <begin position="154"/>
        <end position="175"/>
    </location>
</feature>
<dbReference type="AlphaFoldDB" id="D5G2C2"/>